<organism evidence="2 3">
    <name type="scientific">Aphis craccivora</name>
    <name type="common">Cowpea aphid</name>
    <dbReference type="NCBI Taxonomy" id="307492"/>
    <lineage>
        <taxon>Eukaryota</taxon>
        <taxon>Metazoa</taxon>
        <taxon>Ecdysozoa</taxon>
        <taxon>Arthropoda</taxon>
        <taxon>Hexapoda</taxon>
        <taxon>Insecta</taxon>
        <taxon>Pterygota</taxon>
        <taxon>Neoptera</taxon>
        <taxon>Paraneoptera</taxon>
        <taxon>Hemiptera</taxon>
        <taxon>Sternorrhyncha</taxon>
        <taxon>Aphidomorpha</taxon>
        <taxon>Aphidoidea</taxon>
        <taxon>Aphididae</taxon>
        <taxon>Aphidini</taxon>
        <taxon>Aphis</taxon>
        <taxon>Aphis</taxon>
    </lineage>
</organism>
<protein>
    <submittedName>
        <fullName evidence="2">Uncharacterized protein</fullName>
    </submittedName>
</protein>
<reference evidence="2 3" key="1">
    <citation type="submission" date="2019-08" db="EMBL/GenBank/DDBJ databases">
        <title>Whole genome of Aphis craccivora.</title>
        <authorList>
            <person name="Voronova N.V."/>
            <person name="Shulinski R.S."/>
            <person name="Bandarenka Y.V."/>
            <person name="Zhorov D.G."/>
            <person name="Warner D."/>
        </authorList>
    </citation>
    <scope>NUCLEOTIDE SEQUENCE [LARGE SCALE GENOMIC DNA]</scope>
    <source>
        <strain evidence="2">180601</strain>
        <tissue evidence="2">Whole Body</tissue>
    </source>
</reference>
<evidence type="ECO:0000313" key="3">
    <source>
        <dbReference type="Proteomes" id="UP000478052"/>
    </source>
</evidence>
<sequence length="178" mass="20729">MNFLNFLDSILVCFITIVLKKQVMVDLQIDLKRCLTKMPSIFEEFKHLSLTRSNLKIARKTGIFRQFQFLILSGAMNCRNNARISNFGGGFRFVIESSRCRPPALLGRSFFEFPNSFQKRREKPKKNDGKTGIFTQNQFSTKSIFLYGCDSKTNHCKYLKFSPNVYVMSIKNFWMTKG</sequence>
<feature type="chain" id="PRO_5026358007" evidence="1">
    <location>
        <begin position="21"/>
        <end position="178"/>
    </location>
</feature>
<evidence type="ECO:0000256" key="1">
    <source>
        <dbReference type="SAM" id="SignalP"/>
    </source>
</evidence>
<keyword evidence="3" id="KW-1185">Reference proteome</keyword>
<gene>
    <name evidence="2" type="ORF">FWK35_00021100</name>
</gene>
<name>A0A6G0YNJ7_APHCR</name>
<accession>A0A6G0YNJ7</accession>
<proteinExistence type="predicted"/>
<comment type="caution">
    <text evidence="2">The sequence shown here is derived from an EMBL/GenBank/DDBJ whole genome shotgun (WGS) entry which is preliminary data.</text>
</comment>
<keyword evidence="1" id="KW-0732">Signal</keyword>
<dbReference type="EMBL" id="VUJU01003063">
    <property type="protein sequence ID" value="KAF0759219.1"/>
    <property type="molecule type" value="Genomic_DNA"/>
</dbReference>
<dbReference type="AlphaFoldDB" id="A0A6G0YNJ7"/>
<feature type="signal peptide" evidence="1">
    <location>
        <begin position="1"/>
        <end position="20"/>
    </location>
</feature>
<evidence type="ECO:0000313" key="2">
    <source>
        <dbReference type="EMBL" id="KAF0759219.1"/>
    </source>
</evidence>
<dbReference type="Proteomes" id="UP000478052">
    <property type="component" value="Unassembled WGS sequence"/>
</dbReference>